<name>A0ABQ8FQJ2_9PEZI</name>
<sequence length="521" mass="58153">MATTTKIHLTTSEKPAFFVAPLREDSAKKASELLQENHEKHHIYFNKEGFHNHIVHHLLTLYALGATPAQIQDGYTQNAGYQRPPVALDPHLAQDLSNPATFAKHLGDERHYRDYLLHFQREIDAKGVAAVLAEYLFARDERADDLLARTFAGLVHPLIHMGFGVEFAQPAIVAEGLAQAATHDAWIGAFLLGAERAAEGKRGAGKGATLMELIEEIRGNERLARAARWEDKNRLRDGVIGRAGKEMCELAAKWTVDSDEELERKTAEMIDASVFFSVAAQKPPHTPKIDFFYMHSVTSSIFFSDFLSNPLFPRDARARMLEWKARFDLANYASRGAPALAANELADYVPRNPSDGWDRLFQRVNGFSSDDGHAAKLLRGIANGEQAWKRLGEEQRKGFAITSAEQWWKACAMGMDGTETGGPRWVRSTGFEEAWKDNITTNVVRKALKRALGIERPTAGQGGPGWLVGSYRGVRSWCLSLHFPPQCIFVLRELFVVVEWLGEEVVEQGPAWVVELLAGRL</sequence>
<accession>A0ABQ8FQJ2</accession>
<keyword evidence="1" id="KW-0560">Oxidoreductase</keyword>
<protein>
    <recommendedName>
        <fullName evidence="4">HypA-like protein</fullName>
    </recommendedName>
</protein>
<dbReference type="Pfam" id="PF14027">
    <property type="entry name" value="Questin_oxidase"/>
    <property type="match status" value="1"/>
</dbReference>
<evidence type="ECO:0000256" key="1">
    <source>
        <dbReference type="ARBA" id="ARBA00023002"/>
    </source>
</evidence>
<evidence type="ECO:0000313" key="3">
    <source>
        <dbReference type="Proteomes" id="UP000774617"/>
    </source>
</evidence>
<dbReference type="EMBL" id="JAGTJR010000089">
    <property type="protein sequence ID" value="KAH7012348.1"/>
    <property type="molecule type" value="Genomic_DNA"/>
</dbReference>
<dbReference type="InterPro" id="IPR025337">
    <property type="entry name" value="Questin_oxidase-like"/>
</dbReference>
<evidence type="ECO:0008006" key="4">
    <source>
        <dbReference type="Google" id="ProtNLM"/>
    </source>
</evidence>
<dbReference type="Proteomes" id="UP000774617">
    <property type="component" value="Unassembled WGS sequence"/>
</dbReference>
<reference evidence="2 3" key="1">
    <citation type="journal article" date="2021" name="Nat. Commun.">
        <title>Genetic determinants of endophytism in the Arabidopsis root mycobiome.</title>
        <authorList>
            <person name="Mesny F."/>
            <person name="Miyauchi S."/>
            <person name="Thiergart T."/>
            <person name="Pickel B."/>
            <person name="Atanasova L."/>
            <person name="Karlsson M."/>
            <person name="Huettel B."/>
            <person name="Barry K.W."/>
            <person name="Haridas S."/>
            <person name="Chen C."/>
            <person name="Bauer D."/>
            <person name="Andreopoulos W."/>
            <person name="Pangilinan J."/>
            <person name="LaButti K."/>
            <person name="Riley R."/>
            <person name="Lipzen A."/>
            <person name="Clum A."/>
            <person name="Drula E."/>
            <person name="Henrissat B."/>
            <person name="Kohler A."/>
            <person name="Grigoriev I.V."/>
            <person name="Martin F.M."/>
            <person name="Hacquard S."/>
        </authorList>
    </citation>
    <scope>NUCLEOTIDE SEQUENCE [LARGE SCALE GENOMIC DNA]</scope>
    <source>
        <strain evidence="2 3">MPI-SDFR-AT-0080</strain>
    </source>
</reference>
<gene>
    <name evidence="2" type="ORF">B0J12DRAFT_747227</name>
</gene>
<proteinExistence type="predicted"/>
<organism evidence="2 3">
    <name type="scientific">Macrophomina phaseolina</name>
    <dbReference type="NCBI Taxonomy" id="35725"/>
    <lineage>
        <taxon>Eukaryota</taxon>
        <taxon>Fungi</taxon>
        <taxon>Dikarya</taxon>
        <taxon>Ascomycota</taxon>
        <taxon>Pezizomycotina</taxon>
        <taxon>Dothideomycetes</taxon>
        <taxon>Dothideomycetes incertae sedis</taxon>
        <taxon>Botryosphaeriales</taxon>
        <taxon>Botryosphaeriaceae</taxon>
        <taxon>Macrophomina</taxon>
    </lineage>
</organism>
<comment type="caution">
    <text evidence="2">The sequence shown here is derived from an EMBL/GenBank/DDBJ whole genome shotgun (WGS) entry which is preliminary data.</text>
</comment>
<keyword evidence="3" id="KW-1185">Reference proteome</keyword>
<dbReference type="PANTHER" id="PTHR35870">
    <property type="entry name" value="PROTEIN, PUTATIVE (AFU_ORTHOLOGUE AFUA_5G03330)-RELATED"/>
    <property type="match status" value="1"/>
</dbReference>
<evidence type="ECO:0000313" key="2">
    <source>
        <dbReference type="EMBL" id="KAH7012348.1"/>
    </source>
</evidence>
<dbReference type="PANTHER" id="PTHR35870:SF1">
    <property type="entry name" value="PROTEIN, PUTATIVE (AFU_ORTHOLOGUE AFUA_5G03330)-RELATED"/>
    <property type="match status" value="1"/>
</dbReference>